<evidence type="ECO:0000256" key="4">
    <source>
        <dbReference type="ARBA" id="ARBA00022989"/>
    </source>
</evidence>
<dbReference type="EMBL" id="JBHSHP010000053">
    <property type="protein sequence ID" value="MFC4755818.1"/>
    <property type="molecule type" value="Genomic_DNA"/>
</dbReference>
<feature type="transmembrane region" description="Helical" evidence="8">
    <location>
        <begin position="316"/>
        <end position="335"/>
    </location>
</feature>
<keyword evidence="4 8" id="KW-1133">Transmembrane helix</keyword>
<dbReference type="PRINTS" id="PR00762">
    <property type="entry name" value="CLCHANNEL"/>
</dbReference>
<gene>
    <name evidence="9" type="ORF">ACFO7U_13675</name>
</gene>
<dbReference type="Proteomes" id="UP001595836">
    <property type="component" value="Unassembled WGS sequence"/>
</dbReference>
<evidence type="ECO:0000256" key="3">
    <source>
        <dbReference type="ARBA" id="ARBA00022692"/>
    </source>
</evidence>
<evidence type="ECO:0000313" key="10">
    <source>
        <dbReference type="Proteomes" id="UP001595836"/>
    </source>
</evidence>
<proteinExistence type="predicted"/>
<feature type="transmembrane region" description="Helical" evidence="8">
    <location>
        <begin position="42"/>
        <end position="66"/>
    </location>
</feature>
<evidence type="ECO:0000256" key="2">
    <source>
        <dbReference type="ARBA" id="ARBA00022448"/>
    </source>
</evidence>
<feature type="transmembrane region" description="Helical" evidence="8">
    <location>
        <begin position="378"/>
        <end position="401"/>
    </location>
</feature>
<sequence>MTLLAVLAGVLAGAAGGAFRWLLVQANQLRLDVVTWSHDLGGAGWLIPVVMSTAAAVVAGLIATKVPLAAGSGIQHVEAVQRGEAEAAPLSVLPARFVGGLLSIGLGGMVLGREGPTVHMGATIGAWCGKAARATVDEIQTMQSALAGAGLAVAFNAPIAGTLFCLEEITHKIRVRYVVWTMASVAVAVMTSRLILGDRADFHVPAIAEPAFSKLPIFAVFGVVVAVFGVLYNRLILVLLAWFDDLHRIPPLLKIGVIGALIGVALTSDATLVGGGDDLTQALLTGQQLTFVGVAVIVVVRFIAGPLSYAAGTPGGLFAPMLALGALFGLVAGHIVDLISPGVGTELAPALMLVGMATMFTSVVRAPLTGAILVMEMCASTAVAVPLLAASVTAVIVPQLLGSRPVYDLLRERMLAARISFPPASSES</sequence>
<keyword evidence="5" id="KW-0406">Ion transport</keyword>
<dbReference type="Gene3D" id="1.10.3080.10">
    <property type="entry name" value="Clc chloride channel"/>
    <property type="match status" value="1"/>
</dbReference>
<feature type="transmembrane region" description="Helical" evidence="8">
    <location>
        <begin position="255"/>
        <end position="274"/>
    </location>
</feature>
<evidence type="ECO:0000256" key="6">
    <source>
        <dbReference type="ARBA" id="ARBA00023136"/>
    </source>
</evidence>
<evidence type="ECO:0000256" key="7">
    <source>
        <dbReference type="ARBA" id="ARBA00023214"/>
    </source>
</evidence>
<keyword evidence="7" id="KW-0868">Chloride</keyword>
<feature type="transmembrane region" description="Helical" evidence="8">
    <location>
        <begin position="177"/>
        <end position="196"/>
    </location>
</feature>
<dbReference type="RefSeq" id="WP_344995297.1">
    <property type="nucleotide sequence ID" value="NZ_BAABCD010000050.1"/>
</dbReference>
<dbReference type="PANTHER" id="PTHR45711:SF6">
    <property type="entry name" value="CHLORIDE CHANNEL PROTEIN"/>
    <property type="match status" value="1"/>
</dbReference>
<comment type="subcellular location">
    <subcellularLocation>
        <location evidence="1">Membrane</location>
        <topology evidence="1">Multi-pass membrane protein</topology>
    </subcellularLocation>
</comment>
<keyword evidence="6 8" id="KW-0472">Membrane</keyword>
<reference evidence="10" key="1">
    <citation type="journal article" date="2019" name="Int. J. Syst. Evol. Microbiol.">
        <title>The Global Catalogue of Microorganisms (GCM) 10K type strain sequencing project: providing services to taxonomists for standard genome sequencing and annotation.</title>
        <authorList>
            <consortium name="The Broad Institute Genomics Platform"/>
            <consortium name="The Broad Institute Genome Sequencing Center for Infectious Disease"/>
            <person name="Wu L."/>
            <person name="Ma J."/>
        </authorList>
    </citation>
    <scope>NUCLEOTIDE SEQUENCE [LARGE SCALE GENOMIC DNA]</scope>
    <source>
        <strain evidence="10">JCM 11882</strain>
    </source>
</reference>
<comment type="caution">
    <text evidence="9">The sequence shown here is derived from an EMBL/GenBank/DDBJ whole genome shotgun (WGS) entry which is preliminary data.</text>
</comment>
<evidence type="ECO:0000313" key="9">
    <source>
        <dbReference type="EMBL" id="MFC4755818.1"/>
    </source>
</evidence>
<dbReference type="Pfam" id="PF00654">
    <property type="entry name" value="Voltage_CLC"/>
    <property type="match status" value="1"/>
</dbReference>
<dbReference type="InterPro" id="IPR014743">
    <property type="entry name" value="Cl-channel_core"/>
</dbReference>
<feature type="transmembrane region" description="Helical" evidence="8">
    <location>
        <begin position="216"/>
        <end position="243"/>
    </location>
</feature>
<dbReference type="PANTHER" id="PTHR45711">
    <property type="entry name" value="CHLORIDE CHANNEL PROTEIN"/>
    <property type="match status" value="1"/>
</dbReference>
<name>A0ABV9PWA1_9ACTN</name>
<protein>
    <submittedName>
        <fullName evidence="9">Chloride channel protein</fullName>
    </submittedName>
</protein>
<feature type="transmembrane region" description="Helical" evidence="8">
    <location>
        <begin position="145"/>
        <end position="165"/>
    </location>
</feature>
<keyword evidence="3 8" id="KW-0812">Transmembrane</keyword>
<feature type="transmembrane region" description="Helical" evidence="8">
    <location>
        <begin position="347"/>
        <end position="366"/>
    </location>
</feature>
<keyword evidence="10" id="KW-1185">Reference proteome</keyword>
<evidence type="ECO:0000256" key="1">
    <source>
        <dbReference type="ARBA" id="ARBA00004141"/>
    </source>
</evidence>
<feature type="transmembrane region" description="Helical" evidence="8">
    <location>
        <begin position="286"/>
        <end position="304"/>
    </location>
</feature>
<feature type="transmembrane region" description="Helical" evidence="8">
    <location>
        <begin position="87"/>
        <end position="111"/>
    </location>
</feature>
<evidence type="ECO:0000256" key="8">
    <source>
        <dbReference type="SAM" id="Phobius"/>
    </source>
</evidence>
<accession>A0ABV9PWA1</accession>
<evidence type="ECO:0000256" key="5">
    <source>
        <dbReference type="ARBA" id="ARBA00023065"/>
    </source>
</evidence>
<organism evidence="9 10">
    <name type="scientific">Dietzia aurantiaca</name>
    <dbReference type="NCBI Taxonomy" id="983873"/>
    <lineage>
        <taxon>Bacteria</taxon>
        <taxon>Bacillati</taxon>
        <taxon>Actinomycetota</taxon>
        <taxon>Actinomycetes</taxon>
        <taxon>Mycobacteriales</taxon>
        <taxon>Dietziaceae</taxon>
        <taxon>Dietzia</taxon>
    </lineage>
</organism>
<dbReference type="SUPFAM" id="SSF81340">
    <property type="entry name" value="Clc chloride channel"/>
    <property type="match status" value="1"/>
</dbReference>
<dbReference type="InterPro" id="IPR001807">
    <property type="entry name" value="ClC"/>
</dbReference>
<keyword evidence="2" id="KW-0813">Transport</keyword>